<dbReference type="OrthoDB" id="1448349at2"/>
<feature type="signal peptide" evidence="1">
    <location>
        <begin position="1"/>
        <end position="23"/>
    </location>
</feature>
<organism evidence="2 3">
    <name type="scientific">Winogradskyella eximia</name>
    <dbReference type="NCBI Taxonomy" id="262006"/>
    <lineage>
        <taxon>Bacteria</taxon>
        <taxon>Pseudomonadati</taxon>
        <taxon>Bacteroidota</taxon>
        <taxon>Flavobacteriia</taxon>
        <taxon>Flavobacteriales</taxon>
        <taxon>Flavobacteriaceae</taxon>
        <taxon>Winogradskyella</taxon>
    </lineage>
</organism>
<comment type="caution">
    <text evidence="2">The sequence shown here is derived from an EMBL/GenBank/DDBJ whole genome shotgun (WGS) entry which is preliminary data.</text>
</comment>
<accession>A0A3D9H1C2</accession>
<dbReference type="AlphaFoldDB" id="A0A3D9H1C2"/>
<dbReference type="RefSeq" id="WP_115817975.1">
    <property type="nucleotide sequence ID" value="NZ_QRDV01000006.1"/>
</dbReference>
<proteinExistence type="predicted"/>
<evidence type="ECO:0008006" key="4">
    <source>
        <dbReference type="Google" id="ProtNLM"/>
    </source>
</evidence>
<evidence type="ECO:0000313" key="2">
    <source>
        <dbReference type="EMBL" id="RED43295.1"/>
    </source>
</evidence>
<dbReference type="Proteomes" id="UP000256980">
    <property type="component" value="Unassembled WGS sequence"/>
</dbReference>
<sequence>MKKVITLCLFAFALFLGSQSVVAQSSKLEIQKEINAEASTKTEALRKQLKFGDDQRDEIYNALKTYGQGKVALAASATTNKEDELKLEKQLDDKVKSVLTDEQYAQYKLIVAEN</sequence>
<feature type="chain" id="PRO_5017681978" description="LTXXQ motif family protein" evidence="1">
    <location>
        <begin position="24"/>
        <end position="114"/>
    </location>
</feature>
<keyword evidence="3" id="KW-1185">Reference proteome</keyword>
<name>A0A3D9H1C2_9FLAO</name>
<gene>
    <name evidence="2" type="ORF">DFQ10_106208</name>
</gene>
<protein>
    <recommendedName>
        <fullName evidence="4">LTXXQ motif family protein</fullName>
    </recommendedName>
</protein>
<keyword evidence="1" id="KW-0732">Signal</keyword>
<dbReference type="EMBL" id="QRDV01000006">
    <property type="protein sequence ID" value="RED43295.1"/>
    <property type="molecule type" value="Genomic_DNA"/>
</dbReference>
<evidence type="ECO:0000313" key="3">
    <source>
        <dbReference type="Proteomes" id="UP000256980"/>
    </source>
</evidence>
<reference evidence="2 3" key="1">
    <citation type="submission" date="2018-07" db="EMBL/GenBank/DDBJ databases">
        <title>Genomic Encyclopedia of Type Strains, Phase III (KMG-III): the genomes of soil and plant-associated and newly described type strains.</title>
        <authorList>
            <person name="Whitman W."/>
        </authorList>
    </citation>
    <scope>NUCLEOTIDE SEQUENCE [LARGE SCALE GENOMIC DNA]</scope>
    <source>
        <strain evidence="2 3">CECT 7946</strain>
    </source>
</reference>
<evidence type="ECO:0000256" key="1">
    <source>
        <dbReference type="SAM" id="SignalP"/>
    </source>
</evidence>